<dbReference type="GeneID" id="89934726"/>
<sequence>CVKALVEHGADSNVRTSRGATALQLSFEMGDQTDEITKLLLSRGADPNAEVGFGRTMLHLAAAMGLARIVPELVAAGGDVARRDYYGQTPWATAVRYGHTDVAEALAAAGGR</sequence>
<organism evidence="4 5">
    <name type="scientific">Canariomyces notabilis</name>
    <dbReference type="NCBI Taxonomy" id="2074819"/>
    <lineage>
        <taxon>Eukaryota</taxon>
        <taxon>Fungi</taxon>
        <taxon>Dikarya</taxon>
        <taxon>Ascomycota</taxon>
        <taxon>Pezizomycotina</taxon>
        <taxon>Sordariomycetes</taxon>
        <taxon>Sordariomycetidae</taxon>
        <taxon>Sordariales</taxon>
        <taxon>Chaetomiaceae</taxon>
        <taxon>Canariomyces</taxon>
    </lineage>
</organism>
<dbReference type="Pfam" id="PF12796">
    <property type="entry name" value="Ank_2"/>
    <property type="match status" value="1"/>
</dbReference>
<dbReference type="SMART" id="SM00248">
    <property type="entry name" value="ANK"/>
    <property type="match status" value="3"/>
</dbReference>
<dbReference type="EMBL" id="MU853368">
    <property type="protein sequence ID" value="KAK4107909.1"/>
    <property type="molecule type" value="Genomic_DNA"/>
</dbReference>
<reference evidence="4" key="1">
    <citation type="journal article" date="2023" name="Mol. Phylogenet. Evol.">
        <title>Genome-scale phylogeny and comparative genomics of the fungal order Sordariales.</title>
        <authorList>
            <person name="Hensen N."/>
            <person name="Bonometti L."/>
            <person name="Westerberg I."/>
            <person name="Brannstrom I.O."/>
            <person name="Guillou S."/>
            <person name="Cros-Aarteil S."/>
            <person name="Calhoun S."/>
            <person name="Haridas S."/>
            <person name="Kuo A."/>
            <person name="Mondo S."/>
            <person name="Pangilinan J."/>
            <person name="Riley R."/>
            <person name="LaButti K."/>
            <person name="Andreopoulos B."/>
            <person name="Lipzen A."/>
            <person name="Chen C."/>
            <person name="Yan M."/>
            <person name="Daum C."/>
            <person name="Ng V."/>
            <person name="Clum A."/>
            <person name="Steindorff A."/>
            <person name="Ohm R.A."/>
            <person name="Martin F."/>
            <person name="Silar P."/>
            <person name="Natvig D.O."/>
            <person name="Lalanne C."/>
            <person name="Gautier V."/>
            <person name="Ament-Velasquez S.L."/>
            <person name="Kruys A."/>
            <person name="Hutchinson M.I."/>
            <person name="Powell A.J."/>
            <person name="Barry K."/>
            <person name="Miller A.N."/>
            <person name="Grigoriev I.V."/>
            <person name="Debuchy R."/>
            <person name="Gladieux P."/>
            <person name="Hiltunen Thoren M."/>
            <person name="Johannesson H."/>
        </authorList>
    </citation>
    <scope>NUCLEOTIDE SEQUENCE</scope>
    <source>
        <strain evidence="4">CBS 508.74</strain>
    </source>
</reference>
<keyword evidence="2 3" id="KW-0040">ANK repeat</keyword>
<dbReference type="InterPro" id="IPR050776">
    <property type="entry name" value="Ank_Repeat/CDKN_Inhibitor"/>
</dbReference>
<dbReference type="InterPro" id="IPR002110">
    <property type="entry name" value="Ankyrin_rpt"/>
</dbReference>
<dbReference type="PROSITE" id="PS50088">
    <property type="entry name" value="ANK_REPEAT"/>
    <property type="match status" value="2"/>
</dbReference>
<feature type="non-terminal residue" evidence="4">
    <location>
        <position position="112"/>
    </location>
</feature>
<feature type="repeat" description="ANK" evidence="3">
    <location>
        <begin position="53"/>
        <end position="85"/>
    </location>
</feature>
<dbReference type="PROSITE" id="PS50297">
    <property type="entry name" value="ANK_REP_REGION"/>
    <property type="match status" value="2"/>
</dbReference>
<feature type="repeat" description="ANK" evidence="3">
    <location>
        <begin position="18"/>
        <end position="52"/>
    </location>
</feature>
<evidence type="ECO:0000256" key="2">
    <source>
        <dbReference type="ARBA" id="ARBA00023043"/>
    </source>
</evidence>
<dbReference type="AlphaFoldDB" id="A0AAN6T8F2"/>
<dbReference type="PANTHER" id="PTHR24201:SF2">
    <property type="entry name" value="ANKYRIN REPEAT DOMAIN-CONTAINING PROTEIN 42"/>
    <property type="match status" value="1"/>
</dbReference>
<dbReference type="Proteomes" id="UP001302812">
    <property type="component" value="Unassembled WGS sequence"/>
</dbReference>
<dbReference type="Gene3D" id="1.25.40.20">
    <property type="entry name" value="Ankyrin repeat-containing domain"/>
    <property type="match status" value="2"/>
</dbReference>
<reference evidence="4" key="2">
    <citation type="submission" date="2023-05" db="EMBL/GenBank/DDBJ databases">
        <authorList>
            <consortium name="Lawrence Berkeley National Laboratory"/>
            <person name="Steindorff A."/>
            <person name="Hensen N."/>
            <person name="Bonometti L."/>
            <person name="Westerberg I."/>
            <person name="Brannstrom I.O."/>
            <person name="Guillou S."/>
            <person name="Cros-Aarteil S."/>
            <person name="Calhoun S."/>
            <person name="Haridas S."/>
            <person name="Kuo A."/>
            <person name="Mondo S."/>
            <person name="Pangilinan J."/>
            <person name="Riley R."/>
            <person name="Labutti K."/>
            <person name="Andreopoulos B."/>
            <person name="Lipzen A."/>
            <person name="Chen C."/>
            <person name="Yanf M."/>
            <person name="Daum C."/>
            <person name="Ng V."/>
            <person name="Clum A."/>
            <person name="Ohm R."/>
            <person name="Martin F."/>
            <person name="Silar P."/>
            <person name="Natvig D."/>
            <person name="Lalanne C."/>
            <person name="Gautier V."/>
            <person name="Ament-Velasquez S.L."/>
            <person name="Kruys A."/>
            <person name="Hutchinson M.I."/>
            <person name="Powell A.J."/>
            <person name="Barry K."/>
            <person name="Miller A.N."/>
            <person name="Grigoriev I.V."/>
            <person name="Debuchy R."/>
            <person name="Gladieux P."/>
            <person name="Thoren M.H."/>
            <person name="Johannesson H."/>
        </authorList>
    </citation>
    <scope>NUCLEOTIDE SEQUENCE</scope>
    <source>
        <strain evidence="4">CBS 508.74</strain>
    </source>
</reference>
<dbReference type="SUPFAM" id="SSF48403">
    <property type="entry name" value="Ankyrin repeat"/>
    <property type="match status" value="1"/>
</dbReference>
<name>A0AAN6T8F2_9PEZI</name>
<dbReference type="RefSeq" id="XP_064665479.1">
    <property type="nucleotide sequence ID" value="XM_064810601.1"/>
</dbReference>
<evidence type="ECO:0000313" key="5">
    <source>
        <dbReference type="Proteomes" id="UP001302812"/>
    </source>
</evidence>
<keyword evidence="5" id="KW-1185">Reference proteome</keyword>
<gene>
    <name evidence="4" type="ORF">N656DRAFT_684017</name>
</gene>
<dbReference type="PANTHER" id="PTHR24201">
    <property type="entry name" value="ANK_REP_REGION DOMAIN-CONTAINING PROTEIN"/>
    <property type="match status" value="1"/>
</dbReference>
<evidence type="ECO:0000313" key="4">
    <source>
        <dbReference type="EMBL" id="KAK4107909.1"/>
    </source>
</evidence>
<proteinExistence type="predicted"/>
<evidence type="ECO:0000256" key="3">
    <source>
        <dbReference type="PROSITE-ProRule" id="PRU00023"/>
    </source>
</evidence>
<evidence type="ECO:0000256" key="1">
    <source>
        <dbReference type="ARBA" id="ARBA00022737"/>
    </source>
</evidence>
<dbReference type="InterPro" id="IPR036770">
    <property type="entry name" value="Ankyrin_rpt-contain_sf"/>
</dbReference>
<comment type="caution">
    <text evidence="4">The sequence shown here is derived from an EMBL/GenBank/DDBJ whole genome shotgun (WGS) entry which is preliminary data.</text>
</comment>
<feature type="non-terminal residue" evidence="4">
    <location>
        <position position="1"/>
    </location>
</feature>
<protein>
    <submittedName>
        <fullName evidence="4">Ankyrin</fullName>
    </submittedName>
</protein>
<dbReference type="GO" id="GO:0005634">
    <property type="term" value="C:nucleus"/>
    <property type="evidence" value="ECO:0007669"/>
    <property type="project" value="TreeGrafter"/>
</dbReference>
<accession>A0AAN6T8F2</accession>
<keyword evidence="1" id="KW-0677">Repeat</keyword>